<protein>
    <submittedName>
        <fullName evidence="1">Uncharacterized protein</fullName>
    </submittedName>
</protein>
<keyword evidence="2" id="KW-1185">Reference proteome</keyword>
<dbReference type="EMBL" id="AP024597">
    <property type="protein sequence ID" value="BCU69913.1"/>
    <property type="molecule type" value="Genomic_DNA"/>
</dbReference>
<reference evidence="1 2" key="1">
    <citation type="submission" date="2021-04" db="EMBL/GenBank/DDBJ databases">
        <title>Complete genome sequence of Stygiolobus sp. KN-1.</title>
        <authorList>
            <person name="Nakamura K."/>
            <person name="Sakai H."/>
            <person name="Kurosawa N."/>
        </authorList>
    </citation>
    <scope>NUCLEOTIDE SEQUENCE [LARGE SCALE GENOMIC DNA]</scope>
    <source>
        <strain evidence="1 2">KN-1</strain>
    </source>
</reference>
<evidence type="ECO:0000313" key="2">
    <source>
        <dbReference type="Proteomes" id="UP000825123"/>
    </source>
</evidence>
<name>A0A8D5ZEW5_9CREN</name>
<evidence type="ECO:0000313" key="1">
    <source>
        <dbReference type="EMBL" id="BCU69913.1"/>
    </source>
</evidence>
<proteinExistence type="predicted"/>
<organism evidence="1 2">
    <name type="scientific">Stygiolobus caldivivus</name>
    <dbReference type="NCBI Taxonomy" id="2824673"/>
    <lineage>
        <taxon>Archaea</taxon>
        <taxon>Thermoproteota</taxon>
        <taxon>Thermoprotei</taxon>
        <taxon>Sulfolobales</taxon>
        <taxon>Sulfolobaceae</taxon>
        <taxon>Stygiolobus</taxon>
    </lineage>
</organism>
<dbReference type="KEGG" id="csty:KN1_12100"/>
<accession>A0A8D5ZEW5</accession>
<sequence length="39" mass="4428">MVVKIDNLPAELLCPYEAARNNENIISLGMVIYEKYGKD</sequence>
<dbReference type="AlphaFoldDB" id="A0A8D5ZEW5"/>
<gene>
    <name evidence="1" type="ORF">KN1_12100</name>
</gene>
<dbReference type="Proteomes" id="UP000825123">
    <property type="component" value="Chromosome"/>
</dbReference>